<dbReference type="Proteomes" id="UP000549394">
    <property type="component" value="Unassembled WGS sequence"/>
</dbReference>
<protein>
    <submittedName>
        <fullName evidence="2">Uncharacterized protein</fullName>
    </submittedName>
</protein>
<evidence type="ECO:0000256" key="1">
    <source>
        <dbReference type="SAM" id="SignalP"/>
    </source>
</evidence>
<organism evidence="2 3">
    <name type="scientific">Dimorphilus gyrociliatus</name>
    <dbReference type="NCBI Taxonomy" id="2664684"/>
    <lineage>
        <taxon>Eukaryota</taxon>
        <taxon>Metazoa</taxon>
        <taxon>Spiralia</taxon>
        <taxon>Lophotrochozoa</taxon>
        <taxon>Annelida</taxon>
        <taxon>Polychaeta</taxon>
        <taxon>Polychaeta incertae sedis</taxon>
        <taxon>Dinophilidae</taxon>
        <taxon>Dimorphilus</taxon>
    </lineage>
</organism>
<feature type="signal peptide" evidence="1">
    <location>
        <begin position="1"/>
        <end position="17"/>
    </location>
</feature>
<evidence type="ECO:0000313" key="3">
    <source>
        <dbReference type="Proteomes" id="UP000549394"/>
    </source>
</evidence>
<evidence type="ECO:0000313" key="2">
    <source>
        <dbReference type="EMBL" id="CAD5118666.1"/>
    </source>
</evidence>
<keyword evidence="1" id="KW-0732">Signal</keyword>
<reference evidence="2 3" key="1">
    <citation type="submission" date="2020-08" db="EMBL/GenBank/DDBJ databases">
        <authorList>
            <person name="Hejnol A."/>
        </authorList>
    </citation>
    <scope>NUCLEOTIDE SEQUENCE [LARGE SCALE GENOMIC DNA]</scope>
</reference>
<gene>
    <name evidence="2" type="ORF">DGYR_LOCUS7003</name>
</gene>
<name>A0A7I8VQY3_9ANNE</name>
<accession>A0A7I8VQY3</accession>
<proteinExistence type="predicted"/>
<sequence length="490" mass="57152">MKLLLSFSVLFAVGIFGEHHPSEYVYSEEQLYDTIMWPEGRGTIRPAFVLFTDPEHEPEVQKYSINSYALPPINYVAFFVHDNVTSKQYLWYETSSLPDIFKIEVFPSVVYLPMNKQWNEAVIWTPKNSKSFLEWSWELLGAERTIINTLRNPVEVQFESRLERDTPKVPTSFKLGAGEQITKFCYLSDRALVYEQEKFLEGYAIGHADVLEIKAPSYIWKEKNIWLTALDKSEEEQMKIGEQISWNHAYRTLLQVKQPRLVHNFTASGYLKRKIPSAIYKRLKRFYDKHSSQRRVEQNIGDSHINQNQFNTTLVQLDEDERIIVGSHLKPILERWCSCKLEQTAFYGIREYHKGAVLRNHVDRVSTHVISTILQIHQELEKDDWYLEVVEFDGTRKEVRLEAGEMLLYESAKLIHGRPKLFNGRIFANAFLHFRPVSDWNYKADEQVSGLHVNGTFVPLYPIDDSTLQPAPMNGGILTPIRLSQLKDEL</sequence>
<dbReference type="EMBL" id="CAJFCJ010000009">
    <property type="protein sequence ID" value="CAD5118666.1"/>
    <property type="molecule type" value="Genomic_DNA"/>
</dbReference>
<dbReference type="AlphaFoldDB" id="A0A7I8VQY3"/>
<feature type="chain" id="PRO_5029464040" evidence="1">
    <location>
        <begin position="18"/>
        <end position="490"/>
    </location>
</feature>
<keyword evidence="3" id="KW-1185">Reference proteome</keyword>
<comment type="caution">
    <text evidence="2">The sequence shown here is derived from an EMBL/GenBank/DDBJ whole genome shotgun (WGS) entry which is preliminary data.</text>
</comment>
<dbReference type="OrthoDB" id="194358at2759"/>